<keyword evidence="3 6" id="KW-0812">Transmembrane</keyword>
<keyword evidence="4 6" id="KW-1133">Transmembrane helix</keyword>
<dbReference type="PANTHER" id="PTHR30093:SF44">
    <property type="entry name" value="TYPE II SECRETION SYSTEM CORE PROTEIN G"/>
    <property type="match status" value="1"/>
</dbReference>
<evidence type="ECO:0000313" key="7">
    <source>
        <dbReference type="EMBL" id="MEK9501247.1"/>
    </source>
</evidence>
<evidence type="ECO:0000256" key="2">
    <source>
        <dbReference type="ARBA" id="ARBA00022481"/>
    </source>
</evidence>
<dbReference type="Proteomes" id="UP001484239">
    <property type="component" value="Unassembled WGS sequence"/>
</dbReference>
<dbReference type="SUPFAM" id="SSF54523">
    <property type="entry name" value="Pili subunits"/>
    <property type="match status" value="1"/>
</dbReference>
<reference evidence="7 8" key="1">
    <citation type="submission" date="2024-02" db="EMBL/GenBank/DDBJ databases">
        <title>A novel Gemmatimonadota bacterium.</title>
        <authorList>
            <person name="Du Z.-J."/>
            <person name="Ye Y.-Q."/>
        </authorList>
    </citation>
    <scope>NUCLEOTIDE SEQUENCE [LARGE SCALE GENOMIC DNA]</scope>
    <source>
        <strain evidence="7 8">DH-20</strain>
    </source>
</reference>
<dbReference type="RefSeq" id="WP_405277423.1">
    <property type="nucleotide sequence ID" value="NZ_JBBHLI010000004.1"/>
</dbReference>
<evidence type="ECO:0000313" key="8">
    <source>
        <dbReference type="Proteomes" id="UP001484239"/>
    </source>
</evidence>
<organism evidence="7 8">
    <name type="scientific">Gaopeijia maritima</name>
    <dbReference type="NCBI Taxonomy" id="3119007"/>
    <lineage>
        <taxon>Bacteria</taxon>
        <taxon>Pseudomonadati</taxon>
        <taxon>Gemmatimonadota</taxon>
        <taxon>Longimicrobiia</taxon>
        <taxon>Gaopeijiales</taxon>
        <taxon>Gaopeijiaceae</taxon>
        <taxon>Gaopeijia</taxon>
    </lineage>
</organism>
<keyword evidence="8" id="KW-1185">Reference proteome</keyword>
<evidence type="ECO:0000256" key="1">
    <source>
        <dbReference type="ARBA" id="ARBA00004167"/>
    </source>
</evidence>
<evidence type="ECO:0000256" key="3">
    <source>
        <dbReference type="ARBA" id="ARBA00022692"/>
    </source>
</evidence>
<protein>
    <submittedName>
        <fullName evidence="7">Prepilin-type N-terminal cleavage/methylation domain-containing protein</fullName>
    </submittedName>
</protein>
<feature type="transmembrane region" description="Helical" evidence="6">
    <location>
        <begin position="12"/>
        <end position="31"/>
    </location>
</feature>
<dbReference type="Pfam" id="PF07963">
    <property type="entry name" value="N_methyl"/>
    <property type="match status" value="1"/>
</dbReference>
<evidence type="ECO:0000256" key="6">
    <source>
        <dbReference type="SAM" id="Phobius"/>
    </source>
</evidence>
<name>A0ABU9EAX8_9BACT</name>
<accession>A0ABU9EAX8</accession>
<dbReference type="PROSITE" id="PS00409">
    <property type="entry name" value="PROKAR_NTER_METHYL"/>
    <property type="match status" value="1"/>
</dbReference>
<proteinExistence type="predicted"/>
<dbReference type="NCBIfam" id="TIGR02532">
    <property type="entry name" value="IV_pilin_GFxxxE"/>
    <property type="match status" value="1"/>
</dbReference>
<dbReference type="EMBL" id="JBBHLI010000004">
    <property type="protein sequence ID" value="MEK9501247.1"/>
    <property type="molecule type" value="Genomic_DNA"/>
</dbReference>
<dbReference type="Gene3D" id="3.30.700.10">
    <property type="entry name" value="Glycoprotein, Type 4 Pilin"/>
    <property type="match status" value="1"/>
</dbReference>
<keyword evidence="2" id="KW-0488">Methylation</keyword>
<gene>
    <name evidence="7" type="ORF">WI372_09675</name>
</gene>
<comment type="caution">
    <text evidence="7">The sequence shown here is derived from an EMBL/GenBank/DDBJ whole genome shotgun (WGS) entry which is preliminary data.</text>
</comment>
<sequence length="128" mass="13495">MTTRRGFSLVELLTVIVVIAILAAIVIPRFVQSRERAVTAMLQADLRYLATLQEVYWNEHRVYAGAAGDLDFEASEGVVVTFAAADRDGWGATAAHPGTPVTCAFYVGSATPVAPATGTGAPECAEVP</sequence>
<dbReference type="InterPro" id="IPR012902">
    <property type="entry name" value="N_methyl_site"/>
</dbReference>
<dbReference type="PANTHER" id="PTHR30093">
    <property type="entry name" value="GENERAL SECRETION PATHWAY PROTEIN G"/>
    <property type="match status" value="1"/>
</dbReference>
<dbReference type="InterPro" id="IPR045584">
    <property type="entry name" value="Pilin-like"/>
</dbReference>
<keyword evidence="5 6" id="KW-0472">Membrane</keyword>
<evidence type="ECO:0000256" key="4">
    <source>
        <dbReference type="ARBA" id="ARBA00022989"/>
    </source>
</evidence>
<comment type="subcellular location">
    <subcellularLocation>
        <location evidence="1">Membrane</location>
        <topology evidence="1">Single-pass membrane protein</topology>
    </subcellularLocation>
</comment>
<evidence type="ECO:0000256" key="5">
    <source>
        <dbReference type="ARBA" id="ARBA00023136"/>
    </source>
</evidence>